<dbReference type="OrthoDB" id="3907674at2759"/>
<accession>A0A9P4GW63</accession>
<evidence type="ECO:0000313" key="3">
    <source>
        <dbReference type="Proteomes" id="UP000799777"/>
    </source>
</evidence>
<proteinExistence type="predicted"/>
<name>A0A9P4GW63_9PLEO</name>
<dbReference type="Proteomes" id="UP000799777">
    <property type="component" value="Unassembled WGS sequence"/>
</dbReference>
<evidence type="ECO:0000313" key="2">
    <source>
        <dbReference type="EMBL" id="KAF2022824.1"/>
    </source>
</evidence>
<evidence type="ECO:0000256" key="1">
    <source>
        <dbReference type="SAM" id="MobiDB-lite"/>
    </source>
</evidence>
<reference evidence="2" key="1">
    <citation type="journal article" date="2020" name="Stud. Mycol.">
        <title>101 Dothideomycetes genomes: a test case for predicting lifestyles and emergence of pathogens.</title>
        <authorList>
            <person name="Haridas S."/>
            <person name="Albert R."/>
            <person name="Binder M."/>
            <person name="Bloem J."/>
            <person name="Labutti K."/>
            <person name="Salamov A."/>
            <person name="Andreopoulos B."/>
            <person name="Baker S."/>
            <person name="Barry K."/>
            <person name="Bills G."/>
            <person name="Bluhm B."/>
            <person name="Cannon C."/>
            <person name="Castanera R."/>
            <person name="Culley D."/>
            <person name="Daum C."/>
            <person name="Ezra D."/>
            <person name="Gonzalez J."/>
            <person name="Henrissat B."/>
            <person name="Kuo A."/>
            <person name="Liang C."/>
            <person name="Lipzen A."/>
            <person name="Lutzoni F."/>
            <person name="Magnuson J."/>
            <person name="Mondo S."/>
            <person name="Nolan M."/>
            <person name="Ohm R."/>
            <person name="Pangilinan J."/>
            <person name="Park H.-J."/>
            <person name="Ramirez L."/>
            <person name="Alfaro M."/>
            <person name="Sun H."/>
            <person name="Tritt A."/>
            <person name="Yoshinaga Y."/>
            <person name="Zwiers L.-H."/>
            <person name="Turgeon B."/>
            <person name="Goodwin S."/>
            <person name="Spatafora J."/>
            <person name="Crous P."/>
            <person name="Grigoriev I."/>
        </authorList>
    </citation>
    <scope>NUCLEOTIDE SEQUENCE</scope>
    <source>
        <strain evidence="2">CBS 110217</strain>
    </source>
</reference>
<gene>
    <name evidence="2" type="ORF">EK21DRAFT_95415</name>
</gene>
<protein>
    <submittedName>
        <fullName evidence="2">Uncharacterized protein</fullName>
    </submittedName>
</protein>
<keyword evidence="3" id="KW-1185">Reference proteome</keyword>
<comment type="caution">
    <text evidence="2">The sequence shown here is derived from an EMBL/GenBank/DDBJ whole genome shotgun (WGS) entry which is preliminary data.</text>
</comment>
<organism evidence="2 3">
    <name type="scientific">Setomelanomma holmii</name>
    <dbReference type="NCBI Taxonomy" id="210430"/>
    <lineage>
        <taxon>Eukaryota</taxon>
        <taxon>Fungi</taxon>
        <taxon>Dikarya</taxon>
        <taxon>Ascomycota</taxon>
        <taxon>Pezizomycotina</taxon>
        <taxon>Dothideomycetes</taxon>
        <taxon>Pleosporomycetidae</taxon>
        <taxon>Pleosporales</taxon>
        <taxon>Pleosporineae</taxon>
        <taxon>Phaeosphaeriaceae</taxon>
        <taxon>Setomelanomma</taxon>
    </lineage>
</organism>
<dbReference type="AlphaFoldDB" id="A0A9P4GW63"/>
<dbReference type="EMBL" id="ML978431">
    <property type="protein sequence ID" value="KAF2022824.1"/>
    <property type="molecule type" value="Genomic_DNA"/>
</dbReference>
<feature type="region of interest" description="Disordered" evidence="1">
    <location>
        <begin position="149"/>
        <end position="172"/>
    </location>
</feature>
<feature type="compositionally biased region" description="Polar residues" evidence="1">
    <location>
        <begin position="151"/>
        <end position="161"/>
    </location>
</feature>
<sequence>MALTIRQFLAQHFTAPLVSGDVQPSTLSSKHFTNGMSDVIGYSWHGASTATLDNVLEDAGDDRTRIDQAQNYRFPNLLQLMASEGDVERVFFECVSGPVLTAFTSYPQVTQRNQIGPQGNTSFTGTVDCRFDYANSTVLIGELKKPGTITPDWSNPTATSTNKRRLGKELRG</sequence>